<name>A0A6A6KJQ2_HEVBR</name>
<evidence type="ECO:0000256" key="10">
    <source>
        <dbReference type="ARBA" id="ARBA00022692"/>
    </source>
</evidence>
<dbReference type="PANTHER" id="PTHR31311:SF5">
    <property type="entry name" value="XYLOGLUCAN 6-XYLOSYLTRANSFERASE 2"/>
    <property type="match status" value="1"/>
</dbReference>
<keyword evidence="11" id="KW-0156">Chromatin regulator</keyword>
<dbReference type="InterPro" id="IPR029063">
    <property type="entry name" value="SAM-dependent_MTases_sf"/>
</dbReference>
<evidence type="ECO:0000256" key="23">
    <source>
        <dbReference type="SAM" id="Phobius"/>
    </source>
</evidence>
<dbReference type="EMBL" id="JAAGAX010000016">
    <property type="protein sequence ID" value="KAF2289180.1"/>
    <property type="molecule type" value="Genomic_DNA"/>
</dbReference>
<dbReference type="AlphaFoldDB" id="A0A6A6KJQ2"/>
<evidence type="ECO:0000256" key="12">
    <source>
        <dbReference type="ARBA" id="ARBA00022968"/>
    </source>
</evidence>
<dbReference type="GO" id="GO:0005634">
    <property type="term" value="C:nucleus"/>
    <property type="evidence" value="ECO:0007669"/>
    <property type="project" value="UniProtKB-SubCell"/>
</dbReference>
<dbReference type="PROSITE" id="PS51678">
    <property type="entry name" value="SAM_MT_PRMT"/>
    <property type="match status" value="1"/>
</dbReference>
<dbReference type="PANTHER" id="PTHR31311">
    <property type="entry name" value="XYLOGLUCAN 6-XYLOSYLTRANSFERASE 5-RELATED-RELATED"/>
    <property type="match status" value="1"/>
</dbReference>
<dbReference type="Pfam" id="PF05637">
    <property type="entry name" value="Glyco_transf_34"/>
    <property type="match status" value="1"/>
</dbReference>
<proteinExistence type="inferred from homology"/>
<keyword evidence="10 23" id="KW-0812">Transmembrane</keyword>
<dbReference type="Gene3D" id="3.40.50.150">
    <property type="entry name" value="Vaccinia Virus protein VP39"/>
    <property type="match status" value="1"/>
</dbReference>
<keyword evidence="17" id="KW-0804">Transcription</keyword>
<protein>
    <recommendedName>
        <fullName evidence="24">Protein arginine N-methyltransferase domain-containing protein</fullName>
    </recommendedName>
</protein>
<dbReference type="Pfam" id="PF22528">
    <property type="entry name" value="PRMT_C"/>
    <property type="match status" value="1"/>
</dbReference>
<dbReference type="FunFam" id="3.90.550.10:FF:000032">
    <property type="entry name" value="xyloglucan 6-xylosyltransferase 2"/>
    <property type="match status" value="1"/>
</dbReference>
<gene>
    <name evidence="25" type="ORF">GH714_029250</name>
</gene>
<evidence type="ECO:0000256" key="3">
    <source>
        <dbReference type="ARBA" id="ARBA00004496"/>
    </source>
</evidence>
<dbReference type="GO" id="GO:0033843">
    <property type="term" value="F:xyloglucan 6-xylosyltransferase activity"/>
    <property type="evidence" value="ECO:0007669"/>
    <property type="project" value="UniProtKB-EC"/>
</dbReference>
<evidence type="ECO:0000256" key="2">
    <source>
        <dbReference type="ARBA" id="ARBA00004323"/>
    </source>
</evidence>
<evidence type="ECO:0000256" key="18">
    <source>
        <dbReference type="ARBA" id="ARBA00023180"/>
    </source>
</evidence>
<keyword evidence="15" id="KW-0333">Golgi apparatus</keyword>
<evidence type="ECO:0000256" key="17">
    <source>
        <dbReference type="ARBA" id="ARBA00023163"/>
    </source>
</evidence>
<keyword evidence="14" id="KW-0805">Transcription regulation</keyword>
<evidence type="ECO:0000256" key="1">
    <source>
        <dbReference type="ARBA" id="ARBA00004123"/>
    </source>
</evidence>
<comment type="similarity">
    <text evidence="4">Belongs to the glycosyltransferase 34 family.</text>
</comment>
<evidence type="ECO:0000256" key="13">
    <source>
        <dbReference type="ARBA" id="ARBA00022989"/>
    </source>
</evidence>
<evidence type="ECO:0000256" key="7">
    <source>
        <dbReference type="ARBA" id="ARBA00022676"/>
    </source>
</evidence>
<keyword evidence="13 23" id="KW-1133">Transmembrane helix</keyword>
<evidence type="ECO:0000256" key="14">
    <source>
        <dbReference type="ARBA" id="ARBA00023015"/>
    </source>
</evidence>
<dbReference type="GO" id="GO:0005802">
    <property type="term" value="C:trans-Golgi network"/>
    <property type="evidence" value="ECO:0007669"/>
    <property type="project" value="TreeGrafter"/>
</dbReference>
<keyword evidence="8 22" id="KW-0808">Transferase</keyword>
<evidence type="ECO:0000256" key="19">
    <source>
        <dbReference type="ARBA" id="ARBA00023242"/>
    </source>
</evidence>
<feature type="domain" description="Protein arginine N-methyltransferase" evidence="24">
    <location>
        <begin position="444"/>
        <end position="599"/>
    </location>
</feature>
<keyword evidence="12" id="KW-0735">Signal-anchor</keyword>
<dbReference type="GO" id="GO:0006325">
    <property type="term" value="P:chromatin organization"/>
    <property type="evidence" value="ECO:0007669"/>
    <property type="project" value="UniProtKB-KW"/>
</dbReference>
<dbReference type="SUPFAM" id="SSF53335">
    <property type="entry name" value="S-adenosyl-L-methionine-dependent methyltransferases"/>
    <property type="match status" value="1"/>
</dbReference>
<evidence type="ECO:0000259" key="24">
    <source>
        <dbReference type="Pfam" id="PF22528"/>
    </source>
</evidence>
<dbReference type="InterPro" id="IPR008630">
    <property type="entry name" value="Glyco_trans_34"/>
</dbReference>
<evidence type="ECO:0000256" key="9">
    <source>
        <dbReference type="ARBA" id="ARBA00022691"/>
    </source>
</evidence>
<keyword evidence="6 22" id="KW-0489">Methyltransferase</keyword>
<evidence type="ECO:0000256" key="8">
    <source>
        <dbReference type="ARBA" id="ARBA00022679"/>
    </source>
</evidence>
<evidence type="ECO:0000256" key="21">
    <source>
        <dbReference type="ARBA" id="ARBA00051628"/>
    </source>
</evidence>
<dbReference type="InterPro" id="IPR029044">
    <property type="entry name" value="Nucleotide-diphossugar_trans"/>
</dbReference>
<keyword evidence="16 23" id="KW-0472">Membrane</keyword>
<dbReference type="InterPro" id="IPR055135">
    <property type="entry name" value="PRMT_dom"/>
</dbReference>
<evidence type="ECO:0000256" key="22">
    <source>
        <dbReference type="PROSITE-ProRule" id="PRU01015"/>
    </source>
</evidence>
<dbReference type="Gene3D" id="2.70.160.11">
    <property type="entry name" value="Hnrnp arginine n-methyltransferase1"/>
    <property type="match status" value="1"/>
</dbReference>
<keyword evidence="18" id="KW-0325">Glycoprotein</keyword>
<comment type="caution">
    <text evidence="25">The sequence shown here is derived from an EMBL/GenBank/DDBJ whole genome shotgun (WGS) entry which is preliminary data.</text>
</comment>
<dbReference type="GO" id="GO:0035252">
    <property type="term" value="F:UDP-xylosyltransferase activity"/>
    <property type="evidence" value="ECO:0007669"/>
    <property type="project" value="TreeGrafter"/>
</dbReference>
<evidence type="ECO:0000256" key="5">
    <source>
        <dbReference type="ARBA" id="ARBA00022490"/>
    </source>
</evidence>
<dbReference type="GO" id="GO:0016758">
    <property type="term" value="F:hexosyltransferase activity"/>
    <property type="evidence" value="ECO:0007669"/>
    <property type="project" value="TreeGrafter"/>
</dbReference>
<evidence type="ECO:0000256" key="6">
    <source>
        <dbReference type="ARBA" id="ARBA00022603"/>
    </source>
</evidence>
<dbReference type="Gene3D" id="3.90.550.10">
    <property type="entry name" value="Spore Coat Polysaccharide Biosynthesis Protein SpsA, Chain A"/>
    <property type="match status" value="1"/>
</dbReference>
<dbReference type="GO" id="GO:0035242">
    <property type="term" value="F:protein-arginine omega-N asymmetric methyltransferase activity"/>
    <property type="evidence" value="ECO:0007669"/>
    <property type="project" value="UniProtKB-EC"/>
</dbReference>
<dbReference type="InterPro" id="IPR025799">
    <property type="entry name" value="Arg_MeTrfase"/>
</dbReference>
<keyword evidence="9 22" id="KW-0949">S-adenosyl-L-methionine</keyword>
<dbReference type="GO" id="GO:0005768">
    <property type="term" value="C:endosome"/>
    <property type="evidence" value="ECO:0007669"/>
    <property type="project" value="TreeGrafter"/>
</dbReference>
<evidence type="ECO:0000256" key="20">
    <source>
        <dbReference type="ARBA" id="ARBA00049086"/>
    </source>
</evidence>
<keyword evidence="5" id="KW-0963">Cytoplasm</keyword>
<reference evidence="25 26" key="1">
    <citation type="journal article" date="2020" name="Mol. Plant">
        <title>The Chromosome-Based Rubber Tree Genome Provides New Insights into Spurge Genome Evolution and Rubber Biosynthesis.</title>
        <authorList>
            <person name="Liu J."/>
            <person name="Shi C."/>
            <person name="Shi C.C."/>
            <person name="Li W."/>
            <person name="Zhang Q.J."/>
            <person name="Zhang Y."/>
            <person name="Li K."/>
            <person name="Lu H.F."/>
            <person name="Shi C."/>
            <person name="Zhu S.T."/>
            <person name="Xiao Z.Y."/>
            <person name="Nan H."/>
            <person name="Yue Y."/>
            <person name="Zhu X.G."/>
            <person name="Wu Y."/>
            <person name="Hong X.N."/>
            <person name="Fan G.Y."/>
            <person name="Tong Y."/>
            <person name="Zhang D."/>
            <person name="Mao C.L."/>
            <person name="Liu Y.L."/>
            <person name="Hao S.J."/>
            <person name="Liu W.Q."/>
            <person name="Lv M.Q."/>
            <person name="Zhang H.B."/>
            <person name="Liu Y."/>
            <person name="Hu-Tang G.R."/>
            <person name="Wang J.P."/>
            <person name="Wang J.H."/>
            <person name="Sun Y.H."/>
            <person name="Ni S.B."/>
            <person name="Chen W.B."/>
            <person name="Zhang X.C."/>
            <person name="Jiao Y.N."/>
            <person name="Eichler E.E."/>
            <person name="Li G.H."/>
            <person name="Liu X."/>
            <person name="Gao L.Z."/>
        </authorList>
    </citation>
    <scope>NUCLEOTIDE SEQUENCE [LARGE SCALE GENOMIC DNA]</scope>
    <source>
        <strain evidence="26">cv. GT1</strain>
        <tissue evidence="25">Leaf</tissue>
    </source>
</reference>
<keyword evidence="19" id="KW-0539">Nucleus</keyword>
<evidence type="ECO:0000256" key="11">
    <source>
        <dbReference type="ARBA" id="ARBA00022853"/>
    </source>
</evidence>
<evidence type="ECO:0000313" key="25">
    <source>
        <dbReference type="EMBL" id="KAF2289180.1"/>
    </source>
</evidence>
<dbReference type="GO" id="GO:0009969">
    <property type="term" value="P:xyloglucan biosynthetic process"/>
    <property type="evidence" value="ECO:0007669"/>
    <property type="project" value="TreeGrafter"/>
</dbReference>
<keyword evidence="7" id="KW-0328">Glycosyltransferase</keyword>
<accession>A0A6A6KJQ2</accession>
<evidence type="ECO:0000256" key="16">
    <source>
        <dbReference type="ARBA" id="ARBA00023136"/>
    </source>
</evidence>
<evidence type="ECO:0000313" key="26">
    <source>
        <dbReference type="Proteomes" id="UP000467840"/>
    </source>
</evidence>
<comment type="catalytic activity">
    <reaction evidence="21">
        <text>Transfers an alpha-D-xylosyl residue from UDP-D-xylose to a glucose residue in xyloglucan, forming an alpha-(1-&gt;6)-D-xylosyl-D-glucose linkage.</text>
        <dbReference type="EC" id="2.4.2.39"/>
    </reaction>
</comment>
<dbReference type="FunFam" id="2.70.160.11:FF:000002">
    <property type="entry name" value="Probable histone-arginine methyltransferase CARM1"/>
    <property type="match status" value="1"/>
</dbReference>
<keyword evidence="26" id="KW-1185">Reference proteome</keyword>
<dbReference type="GO" id="GO:0000139">
    <property type="term" value="C:Golgi membrane"/>
    <property type="evidence" value="ECO:0007669"/>
    <property type="project" value="UniProtKB-SubCell"/>
</dbReference>
<comment type="catalytic activity">
    <reaction evidence="20">
        <text>L-arginyl-[protein] + 2 S-adenosyl-L-methionine = N(omega),N(omega)-dimethyl-L-arginyl-[protein] + 2 S-adenosyl-L-homocysteine + 2 H(+)</text>
        <dbReference type="Rhea" id="RHEA:48096"/>
        <dbReference type="Rhea" id="RHEA-COMP:10532"/>
        <dbReference type="Rhea" id="RHEA-COMP:11991"/>
        <dbReference type="ChEBI" id="CHEBI:15378"/>
        <dbReference type="ChEBI" id="CHEBI:29965"/>
        <dbReference type="ChEBI" id="CHEBI:57856"/>
        <dbReference type="ChEBI" id="CHEBI:59789"/>
        <dbReference type="ChEBI" id="CHEBI:61897"/>
        <dbReference type="EC" id="2.1.1.319"/>
    </reaction>
</comment>
<feature type="transmembrane region" description="Helical" evidence="23">
    <location>
        <begin position="21"/>
        <end position="39"/>
    </location>
</feature>
<sequence>MLERCLGTHRVLRIHRAIRQGKLTLLCLFMTVVVLRGIIGAGKFGTPEQDFNELRDRFYASRKHAEPHRVLVEAQPAAESTQNNNNNNNDPNNYATFDINKILVDEGQDEKPDPNKPYSLGPKISDWDVQRAEWLRKNPNFPNFIGPNKPRVLLVTGSSPKPCENPVGDHYLLKSIKNKIDYCRLHGVEIFYNMALLDAEMAGFWAKLPLIRKLLLSHPEIEFLWWMDSDAMFTDMAFEVPWERYKDSNFVMHGWNEMVYDQKNWIGLNTGSFLLRNCQWALDILDAWAPMGPKGKIREEAGKVLTRELKDRPVFEADDQSAMVFLLATQRDKWGAKLFKLGPDRSVCIYEGSASDISKEAGAKHVYAVEASEMAEYARRLIAGNPSLVIKGKVEEVELPEKADILISEPMGTLLVNERMLESYVIARDRFLLPNGKMFPTVGRMHMAPFSDEYLFIEIANKALFWQQQNYYGVDLTPLYGSAFQGYFSQPVVDAFDPRLLVAPAIFHVIDFTEIKEEELYEIDIPLKFIASVGTRVHGLACWFDVLFNGSTVQRWLTTAPGAPTTHWYQLRCVLSQPLYVMAGQEITGRLRMVAHNAQSYTIYLTLSAKMWGPGAEQGGILQTSSCKLDLKEPYYRMSQPQAYAMAQDQQPHQLIHAQVNNTELSVIFQDVHIQSEDLEEPELIQPPSQNLEAQL</sequence>
<evidence type="ECO:0000256" key="4">
    <source>
        <dbReference type="ARBA" id="ARBA00005664"/>
    </source>
</evidence>
<evidence type="ECO:0000256" key="15">
    <source>
        <dbReference type="ARBA" id="ARBA00023034"/>
    </source>
</evidence>
<dbReference type="GO" id="GO:0032259">
    <property type="term" value="P:methylation"/>
    <property type="evidence" value="ECO:0007669"/>
    <property type="project" value="UniProtKB-KW"/>
</dbReference>
<organism evidence="25 26">
    <name type="scientific">Hevea brasiliensis</name>
    <name type="common">Para rubber tree</name>
    <name type="synonym">Siphonia brasiliensis</name>
    <dbReference type="NCBI Taxonomy" id="3981"/>
    <lineage>
        <taxon>Eukaryota</taxon>
        <taxon>Viridiplantae</taxon>
        <taxon>Streptophyta</taxon>
        <taxon>Embryophyta</taxon>
        <taxon>Tracheophyta</taxon>
        <taxon>Spermatophyta</taxon>
        <taxon>Magnoliopsida</taxon>
        <taxon>eudicotyledons</taxon>
        <taxon>Gunneridae</taxon>
        <taxon>Pentapetalae</taxon>
        <taxon>rosids</taxon>
        <taxon>fabids</taxon>
        <taxon>Malpighiales</taxon>
        <taxon>Euphorbiaceae</taxon>
        <taxon>Crotonoideae</taxon>
        <taxon>Micrandreae</taxon>
        <taxon>Hevea</taxon>
    </lineage>
</organism>
<dbReference type="Proteomes" id="UP000467840">
    <property type="component" value="Chromosome 8"/>
</dbReference>
<comment type="subcellular location">
    <subcellularLocation>
        <location evidence="3">Cytoplasm</location>
    </subcellularLocation>
    <subcellularLocation>
        <location evidence="2">Golgi apparatus membrane</location>
        <topology evidence="2">Single-pass type II membrane protein</topology>
    </subcellularLocation>
    <subcellularLocation>
        <location evidence="1">Nucleus</location>
    </subcellularLocation>
</comment>